<proteinExistence type="predicted"/>
<evidence type="ECO:0000313" key="4">
    <source>
        <dbReference type="RefSeq" id="XP_065647658.1"/>
    </source>
</evidence>
<organism evidence="2 4">
    <name type="scientific">Hydra vulgaris</name>
    <name type="common">Hydra</name>
    <name type="synonym">Hydra attenuata</name>
    <dbReference type="NCBI Taxonomy" id="6087"/>
    <lineage>
        <taxon>Eukaryota</taxon>
        <taxon>Metazoa</taxon>
        <taxon>Cnidaria</taxon>
        <taxon>Hydrozoa</taxon>
        <taxon>Hydroidolina</taxon>
        <taxon>Anthoathecata</taxon>
        <taxon>Aplanulata</taxon>
        <taxon>Hydridae</taxon>
        <taxon>Hydra</taxon>
    </lineage>
</organism>
<accession>A0ABM4BFA5</accession>
<evidence type="ECO:0000313" key="2">
    <source>
        <dbReference type="Proteomes" id="UP001652625"/>
    </source>
</evidence>
<feature type="region of interest" description="Disordered" evidence="1">
    <location>
        <begin position="160"/>
        <end position="230"/>
    </location>
</feature>
<feature type="compositionally biased region" description="Basic and acidic residues" evidence="1">
    <location>
        <begin position="203"/>
        <end position="223"/>
    </location>
</feature>
<gene>
    <name evidence="4" type="primary">LOC136077075</name>
    <name evidence="3" type="synonym">LOC136071760</name>
</gene>
<reference evidence="2 3" key="1">
    <citation type="submission" date="2025-05" db="UniProtKB">
        <authorList>
            <consortium name="RefSeq"/>
        </authorList>
    </citation>
    <scope>NUCLEOTIDE SEQUENCE [LARGE SCALE GENOMIC DNA]</scope>
</reference>
<dbReference type="RefSeq" id="XP_065647647.1">
    <property type="nucleotide sequence ID" value="XM_065791575.1"/>
</dbReference>
<evidence type="ECO:0000256" key="1">
    <source>
        <dbReference type="SAM" id="MobiDB-lite"/>
    </source>
</evidence>
<dbReference type="Proteomes" id="UP001652625">
    <property type="component" value="Chromosome 02"/>
</dbReference>
<name>A0ABM4BFA5_HYDVU</name>
<evidence type="ECO:0000313" key="3">
    <source>
        <dbReference type="RefSeq" id="XP_065647647.1"/>
    </source>
</evidence>
<feature type="region of interest" description="Disordered" evidence="1">
    <location>
        <begin position="248"/>
        <end position="280"/>
    </location>
</feature>
<keyword evidence="2" id="KW-1185">Reference proteome</keyword>
<dbReference type="GeneID" id="136077075"/>
<protein>
    <submittedName>
        <fullName evidence="3">Uncharacterized protein LOC136071760 isoform X2</fullName>
    </submittedName>
    <submittedName>
        <fullName evidence="4">Uncharacterized protein LOC136077075</fullName>
    </submittedName>
</protein>
<dbReference type="RefSeq" id="XP_065647658.1">
    <property type="nucleotide sequence ID" value="XM_065791586.1"/>
</dbReference>
<sequence>MNHQKSTTHVVVKFLEKTWKKKHGKECIDVIPILWMYYKKDKLFCKYPSENEYHALDSMSKMSLIPGVLWKSFEIVLVKEAKSYEQGVRRMIRACSEFVVQSSNFEDPNSSEGESVPVKLSSSELEASLKDISSFKEHNIESSGDSDISEDSFVSFKVKKKRSSSRDEQSNDSSFSSPKIKKIASSKCNTEKRNQMMKNSSISHKDTRKHLNDNKTNIKERSIESSGDSDISKESFVSFKVKKKWSSCRDEQSNDSSSSSPKIKKIASSKCNSEKQNQMIKNSTISLEDTRKNLNDDKTNKKDVILNPNYKYCPTCGSAAKDAPASKANLESARRSIEYRIREEAKITRTLFSLNNDTVNIQKIITEQTINELPFNHIESFHDFDKQLKSDVVMIQKLKCFMMLNVKSTLKLSENLSFVIPKIILPNIQVLYSAFGRESNGVKKLNFSSTETYKYLLEVITIRFPEINEKQISSQISRWFSGAKDRDGGKKNRLLNKKRSEC</sequence>